<evidence type="ECO:0000313" key="2">
    <source>
        <dbReference type="EMBL" id="KPM42650.1"/>
    </source>
</evidence>
<dbReference type="AlphaFoldDB" id="A0A0P7BH42"/>
<keyword evidence="3" id="KW-1185">Reference proteome</keyword>
<comment type="caution">
    <text evidence="2">The sequence shown here is derived from an EMBL/GenBank/DDBJ whole genome shotgun (WGS) entry which is preliminary data.</text>
</comment>
<feature type="region of interest" description="Disordered" evidence="1">
    <location>
        <begin position="162"/>
        <end position="192"/>
    </location>
</feature>
<protein>
    <submittedName>
        <fullName evidence="2">Uncharacterized protein</fullName>
    </submittedName>
</protein>
<reference evidence="2 3" key="1">
    <citation type="submission" date="2015-09" db="EMBL/GenBank/DDBJ databases">
        <title>Draft genome of a European isolate of the apple canker pathogen Neonectria ditissima.</title>
        <authorList>
            <person name="Gomez-Cortecero A."/>
            <person name="Harrison R.J."/>
            <person name="Armitage A.D."/>
        </authorList>
    </citation>
    <scope>NUCLEOTIDE SEQUENCE [LARGE SCALE GENOMIC DNA]</scope>
    <source>
        <strain evidence="2 3">R09/05</strain>
    </source>
</reference>
<evidence type="ECO:0000256" key="1">
    <source>
        <dbReference type="SAM" id="MobiDB-lite"/>
    </source>
</evidence>
<feature type="region of interest" description="Disordered" evidence="1">
    <location>
        <begin position="1"/>
        <end position="38"/>
    </location>
</feature>
<dbReference type="EMBL" id="LKCW01000045">
    <property type="protein sequence ID" value="KPM42650.1"/>
    <property type="molecule type" value="Genomic_DNA"/>
</dbReference>
<dbReference type="Proteomes" id="UP000050424">
    <property type="component" value="Unassembled WGS sequence"/>
</dbReference>
<evidence type="ECO:0000313" key="3">
    <source>
        <dbReference type="Proteomes" id="UP000050424"/>
    </source>
</evidence>
<accession>A0A0P7BH42</accession>
<name>A0A0P7BH42_9HYPO</name>
<organism evidence="2 3">
    <name type="scientific">Neonectria ditissima</name>
    <dbReference type="NCBI Taxonomy" id="78410"/>
    <lineage>
        <taxon>Eukaryota</taxon>
        <taxon>Fungi</taxon>
        <taxon>Dikarya</taxon>
        <taxon>Ascomycota</taxon>
        <taxon>Pezizomycotina</taxon>
        <taxon>Sordariomycetes</taxon>
        <taxon>Hypocreomycetidae</taxon>
        <taxon>Hypocreales</taxon>
        <taxon>Nectriaceae</taxon>
        <taxon>Neonectria</taxon>
    </lineage>
</organism>
<proteinExistence type="predicted"/>
<sequence length="192" mass="20776">MSQLTHTHAKSRPPPGFSHHRPTKPSAKSRPLVASQRGSTPLVPVPTWLCMWAPPLRNHGVVVRRYDSYSAGLAPKLDLNVGHRDSCVIPPCKETKHMADRCLTLPLRSHAVILPISLPPALPWGNTAARAFKDFHDAGRASPELAGSLAGPMDHEARRIGPAIADPRAQDEASKPCLGGRLHTPGQPLDHD</sequence>
<gene>
    <name evidence="2" type="ORF">AK830_g3938</name>
</gene>